<feature type="transmembrane region" description="Helical" evidence="2">
    <location>
        <begin position="12"/>
        <end position="35"/>
    </location>
</feature>
<organism evidence="3 4">
    <name type="scientific">Cimex lectularius</name>
    <name type="common">Bed bug</name>
    <name type="synonym">Acanthia lectularia</name>
    <dbReference type="NCBI Taxonomy" id="79782"/>
    <lineage>
        <taxon>Eukaryota</taxon>
        <taxon>Metazoa</taxon>
        <taxon>Ecdysozoa</taxon>
        <taxon>Arthropoda</taxon>
        <taxon>Hexapoda</taxon>
        <taxon>Insecta</taxon>
        <taxon>Pterygota</taxon>
        <taxon>Neoptera</taxon>
        <taxon>Paraneoptera</taxon>
        <taxon>Hemiptera</taxon>
        <taxon>Heteroptera</taxon>
        <taxon>Panheteroptera</taxon>
        <taxon>Cimicomorpha</taxon>
        <taxon>Cimicidae</taxon>
        <taxon>Cimex</taxon>
    </lineage>
</organism>
<dbReference type="KEGG" id="clec:106662430"/>
<dbReference type="SUPFAM" id="SSF51735">
    <property type="entry name" value="NAD(P)-binding Rossmann-fold domains"/>
    <property type="match status" value="1"/>
</dbReference>
<dbReference type="GO" id="GO:0016491">
    <property type="term" value="F:oxidoreductase activity"/>
    <property type="evidence" value="ECO:0007669"/>
    <property type="project" value="UniProtKB-KW"/>
</dbReference>
<accession>A0A8I6TDS2</accession>
<evidence type="ECO:0008006" key="5">
    <source>
        <dbReference type="Google" id="ProtNLM"/>
    </source>
</evidence>
<keyword evidence="2" id="KW-0472">Membrane</keyword>
<evidence type="ECO:0000313" key="4">
    <source>
        <dbReference type="Proteomes" id="UP000494040"/>
    </source>
</evidence>
<keyword evidence="2" id="KW-0812">Transmembrane</keyword>
<proteinExistence type="predicted"/>
<evidence type="ECO:0000256" key="1">
    <source>
        <dbReference type="ARBA" id="ARBA00023002"/>
    </source>
</evidence>
<reference evidence="3" key="1">
    <citation type="submission" date="2022-01" db="UniProtKB">
        <authorList>
            <consortium name="EnsemblMetazoa"/>
        </authorList>
    </citation>
    <scope>IDENTIFICATION</scope>
</reference>
<dbReference type="Proteomes" id="UP000494040">
    <property type="component" value="Unassembled WGS sequence"/>
</dbReference>
<protein>
    <recommendedName>
        <fullName evidence="5">Dehydrogenase</fullName>
    </recommendedName>
</protein>
<dbReference type="AlphaFoldDB" id="A0A8I6TDS2"/>
<name>A0A8I6TDS2_CIMLE</name>
<dbReference type="PANTHER" id="PTHR43157:SF31">
    <property type="entry name" value="PHOSPHATIDYLINOSITOL-GLYCAN BIOSYNTHESIS CLASS F PROTEIN"/>
    <property type="match status" value="1"/>
</dbReference>
<dbReference type="InterPro" id="IPR002347">
    <property type="entry name" value="SDR_fam"/>
</dbReference>
<keyword evidence="2" id="KW-1133">Transmembrane helix</keyword>
<gene>
    <name evidence="3" type="primary">106662430</name>
</gene>
<dbReference type="EnsemblMetazoa" id="XM_014386519.2">
    <property type="protein sequence ID" value="XP_014242005.1"/>
    <property type="gene ID" value="LOC106662430"/>
</dbReference>
<dbReference type="Pfam" id="PF00106">
    <property type="entry name" value="adh_short"/>
    <property type="match status" value="1"/>
</dbReference>
<keyword evidence="4" id="KW-1185">Reference proteome</keyword>
<keyword evidence="1" id="KW-0560">Oxidoreductase</keyword>
<dbReference type="InterPro" id="IPR036291">
    <property type="entry name" value="NAD(P)-bd_dom_sf"/>
</dbReference>
<dbReference type="OMA" id="NTHLANI"/>
<sequence length="338" mass="38507">MGVLVKAFVIFFRYTLFNVWFLLVVIPFVLLKFYLKKSIRKLEVNSRLDGKTVIITGSNTGIGFEAAKELSYRGARVILACKNVGSAHLAKAKIIKETRNDDVEVKRIDLSSMWSVRQFAQEITEGEKRVDMLILNAGIGIIENIKTDDNLQLCWQVNQFSSVLLINLLLGKMKESGSGKIIFVNSSCHHFGKVNFSKTEYETSNCPWKILCNTHLANIITANYLAHKLKNTGITVNTVNPGFINAPHWKRLKIEFVRFILKNIEKTYGKDPVDGAATILTVALDPKLQTVTGQYFRNCRVSRCKHRQADNLLLGEQMWKVSEEILELKEEEKYFKNN</sequence>
<dbReference type="PANTHER" id="PTHR43157">
    <property type="entry name" value="PHOSPHATIDYLINOSITOL-GLYCAN BIOSYNTHESIS CLASS F PROTEIN-RELATED"/>
    <property type="match status" value="1"/>
</dbReference>
<evidence type="ECO:0000256" key="2">
    <source>
        <dbReference type="SAM" id="Phobius"/>
    </source>
</evidence>
<dbReference type="OrthoDB" id="6618549at2759"/>
<dbReference type="Gene3D" id="3.40.50.720">
    <property type="entry name" value="NAD(P)-binding Rossmann-like Domain"/>
    <property type="match status" value="1"/>
</dbReference>
<dbReference type="PRINTS" id="PR00081">
    <property type="entry name" value="GDHRDH"/>
</dbReference>
<evidence type="ECO:0000313" key="3">
    <source>
        <dbReference type="EnsemblMetazoa" id="XP_014242005.1"/>
    </source>
</evidence>